<feature type="region of interest" description="Disordered" evidence="5">
    <location>
        <begin position="609"/>
        <end position="631"/>
    </location>
</feature>
<dbReference type="SUPFAM" id="SSF48371">
    <property type="entry name" value="ARM repeat"/>
    <property type="match status" value="1"/>
</dbReference>
<reference evidence="7" key="1">
    <citation type="journal article" date="2021" name="Nat. Commun.">
        <title>Genetic determinants of endophytism in the Arabidopsis root mycobiome.</title>
        <authorList>
            <person name="Mesny F."/>
            <person name="Miyauchi S."/>
            <person name="Thiergart T."/>
            <person name="Pickel B."/>
            <person name="Atanasova L."/>
            <person name="Karlsson M."/>
            <person name="Huettel B."/>
            <person name="Barry K.W."/>
            <person name="Haridas S."/>
            <person name="Chen C."/>
            <person name="Bauer D."/>
            <person name="Andreopoulos W."/>
            <person name="Pangilinan J."/>
            <person name="LaButti K."/>
            <person name="Riley R."/>
            <person name="Lipzen A."/>
            <person name="Clum A."/>
            <person name="Drula E."/>
            <person name="Henrissat B."/>
            <person name="Kohler A."/>
            <person name="Grigoriev I.V."/>
            <person name="Martin F.M."/>
            <person name="Hacquard S."/>
        </authorList>
    </citation>
    <scope>NUCLEOTIDE SEQUENCE</scope>
    <source>
        <strain evidence="7">MPI-CAGE-CH-0235</strain>
    </source>
</reference>
<dbReference type="PANTHER" id="PTHR34105:SF1">
    <property type="entry name" value="PROLINE-, GLUTAMIC ACID- AND LEUCINE-RICH PROTEIN 1"/>
    <property type="match status" value="1"/>
</dbReference>
<evidence type="ECO:0000256" key="1">
    <source>
        <dbReference type="ARBA" id="ARBA00004123"/>
    </source>
</evidence>
<dbReference type="AlphaFoldDB" id="A0A8K0T376"/>
<keyword evidence="8" id="KW-1185">Reference proteome</keyword>
<evidence type="ECO:0000313" key="7">
    <source>
        <dbReference type="EMBL" id="KAH7329348.1"/>
    </source>
</evidence>
<name>A0A8K0T376_9HYPO</name>
<dbReference type="EMBL" id="JAGPNK010000001">
    <property type="protein sequence ID" value="KAH7329348.1"/>
    <property type="molecule type" value="Genomic_DNA"/>
</dbReference>
<protein>
    <recommendedName>
        <fullName evidence="3">Pre-rRNA-processing protein RIX1</fullName>
    </recommendedName>
</protein>
<evidence type="ECO:0000256" key="4">
    <source>
        <dbReference type="ARBA" id="ARBA00023242"/>
    </source>
</evidence>
<sequence>MATALPPDLRVLCRKLTSIPPAQLPQSLPSLISHVLRCREPLSAAQDQKVKDNGSDSAVLVNTLKKTVTSHLNGRSREARFAAIALIKTIVDVGGWEVLRTCEPWVRGLLSIVQKSDPIASKELAVVTLTRIYSLLHPYQSLVREIATPNIEAFVKACIQLVKSVAGQASTASHSLIETVCEAISTLVPLYHTTLRPVSSQLRTAVKQYLVPTDSDGTFVPFSLRRAARRLVISLHHVAAKSGGSEEWAKLVDGLLGEFHSTADQVLRAVDESWEPSNGQGRRKVELGGEPHGGGSGPDELPPWSGIDAGAQRLIGLLQYLGEALRYPTKAAVTVPTTALMDAVSRVSLIARLSKTQTWDQSLQTNAAIGRDERESLWSVMPDIHIAALQLVLALSYRLEENIIPVIPEILDHLARVFSSGISIPQVRITGYVATKQLLSLAGPTFSKPAVDMLEPLLGFCCRDLHQHAGYLKPSEKNSAPTKDTKKNTITAKADMFLQPKSAEKESAPRLDPDHEAAATALLPVILSSLPQEHLTPTLRAHLDRTAILTRNRDAMLAAVLNPYKDKRGRRYKSILPHLTQQYPHDRALEFLRSNIRTTTIQDDSAMLDSLDEEEEEEEEEAVKEDAQDEEMADTYVEAAKEVTLPVVSHVEVEVSEENPFSLSSNGTSKSNAFQTDTAASAILPKRKHEDSSNAPAKRQELDQPPSPPKEPAAPISQATEANDDSDDDSDESVHLNMELEDDDEGDSE</sequence>
<feature type="region of interest" description="Disordered" evidence="5">
    <location>
        <begin position="658"/>
        <end position="749"/>
    </location>
</feature>
<feature type="compositionally biased region" description="Basic and acidic residues" evidence="5">
    <location>
        <begin position="688"/>
        <end position="702"/>
    </location>
</feature>
<dbReference type="PANTHER" id="PTHR34105">
    <property type="entry name" value="PROLINE-, GLUTAMIC ACID- AND LEUCINE-RICH PROTEIN 1"/>
    <property type="match status" value="1"/>
</dbReference>
<dbReference type="InterPro" id="IPR012583">
    <property type="entry name" value="RIX1_N"/>
</dbReference>
<evidence type="ECO:0000259" key="6">
    <source>
        <dbReference type="Pfam" id="PF08167"/>
    </source>
</evidence>
<feature type="compositionally biased region" description="Acidic residues" evidence="5">
    <location>
        <begin position="610"/>
        <end position="631"/>
    </location>
</feature>
<comment type="subcellular location">
    <subcellularLocation>
        <location evidence="1">Nucleus</location>
    </subcellularLocation>
</comment>
<evidence type="ECO:0000256" key="3">
    <source>
        <dbReference type="ARBA" id="ARBA00021502"/>
    </source>
</evidence>
<gene>
    <name evidence="7" type="ORF">B0I35DRAFT_420000</name>
</gene>
<dbReference type="GO" id="GO:0005634">
    <property type="term" value="C:nucleus"/>
    <property type="evidence" value="ECO:0007669"/>
    <property type="project" value="UniProtKB-SubCell"/>
</dbReference>
<evidence type="ECO:0000256" key="5">
    <source>
        <dbReference type="SAM" id="MobiDB-lite"/>
    </source>
</evidence>
<dbReference type="Proteomes" id="UP000813444">
    <property type="component" value="Unassembled WGS sequence"/>
</dbReference>
<keyword evidence="4" id="KW-0539">Nucleus</keyword>
<evidence type="ECO:0000256" key="2">
    <source>
        <dbReference type="ARBA" id="ARBA00010511"/>
    </source>
</evidence>
<comment type="caution">
    <text evidence="7">The sequence shown here is derived from an EMBL/GenBank/DDBJ whole genome shotgun (WGS) entry which is preliminary data.</text>
</comment>
<feature type="compositionally biased region" description="Polar residues" evidence="5">
    <location>
        <begin position="659"/>
        <end position="679"/>
    </location>
</feature>
<dbReference type="InterPro" id="IPR016024">
    <property type="entry name" value="ARM-type_fold"/>
</dbReference>
<dbReference type="OrthoDB" id="20900at2759"/>
<organism evidence="7 8">
    <name type="scientific">Stachybotrys elegans</name>
    <dbReference type="NCBI Taxonomy" id="80388"/>
    <lineage>
        <taxon>Eukaryota</taxon>
        <taxon>Fungi</taxon>
        <taxon>Dikarya</taxon>
        <taxon>Ascomycota</taxon>
        <taxon>Pezizomycotina</taxon>
        <taxon>Sordariomycetes</taxon>
        <taxon>Hypocreomycetidae</taxon>
        <taxon>Hypocreales</taxon>
        <taxon>Stachybotryaceae</taxon>
        <taxon>Stachybotrys</taxon>
    </lineage>
</organism>
<feature type="compositionally biased region" description="Acidic residues" evidence="5">
    <location>
        <begin position="722"/>
        <end position="731"/>
    </location>
</feature>
<accession>A0A8K0T376</accession>
<comment type="similarity">
    <text evidence="2">Belongs to the RIX1/PELP1 family.</text>
</comment>
<proteinExistence type="inferred from homology"/>
<feature type="region of interest" description="Disordered" evidence="5">
    <location>
        <begin position="272"/>
        <end position="303"/>
    </location>
</feature>
<dbReference type="GO" id="GO:0006364">
    <property type="term" value="P:rRNA processing"/>
    <property type="evidence" value="ECO:0007669"/>
    <property type="project" value="TreeGrafter"/>
</dbReference>
<feature type="compositionally biased region" description="Acidic residues" evidence="5">
    <location>
        <begin position="739"/>
        <end position="749"/>
    </location>
</feature>
<feature type="domain" description="Pre-rRNA-processing protein RIX1 N-terminal" evidence="6">
    <location>
        <begin position="8"/>
        <end position="216"/>
    </location>
</feature>
<evidence type="ECO:0000313" key="8">
    <source>
        <dbReference type="Proteomes" id="UP000813444"/>
    </source>
</evidence>
<dbReference type="Pfam" id="PF08167">
    <property type="entry name" value="RIX1"/>
    <property type="match status" value="1"/>
</dbReference>